<dbReference type="RefSeq" id="WP_223468983.1">
    <property type="nucleotide sequence ID" value="NZ_JAFBIL020000005.1"/>
</dbReference>
<proteinExistence type="predicted"/>
<evidence type="ECO:0000313" key="2">
    <source>
        <dbReference type="Proteomes" id="UP000809349"/>
    </source>
</evidence>
<comment type="caution">
    <text evidence="1">The sequence shown here is derived from an EMBL/GenBank/DDBJ whole genome shotgun (WGS) entry which is preliminary data.</text>
</comment>
<protein>
    <submittedName>
        <fullName evidence="1">Uncharacterized protein</fullName>
    </submittedName>
</protein>
<name>A0ABS7SRD1_9BURK</name>
<sequence>MNAMSMVAPTTSGPGASRAAAEPASLRAALLKVDRLMDIAFFPGRAERSPEYQEGCRAALEFHLIGRRLPAPYVAGCAAADAFVAGVDEGHAIWRRQRVDYSRLPLGE</sequence>
<dbReference type="EMBL" id="JAFBIL020000005">
    <property type="protein sequence ID" value="MBZ2208504.1"/>
    <property type="molecule type" value="Genomic_DNA"/>
</dbReference>
<reference evidence="1 2" key="1">
    <citation type="submission" date="2021-08" db="EMBL/GenBank/DDBJ databases">
        <title>Massilia sp. R798.</title>
        <authorList>
            <person name="Baek J.H."/>
            <person name="Jung H.S."/>
            <person name="Kim K.R."/>
            <person name="Jeon C.O."/>
        </authorList>
    </citation>
    <scope>NUCLEOTIDE SEQUENCE [LARGE SCALE GENOMIC DNA]</scope>
    <source>
        <strain evidence="1 2">R798</strain>
    </source>
</reference>
<gene>
    <name evidence="1" type="ORF">I4X03_014660</name>
</gene>
<organism evidence="1 2">
    <name type="scientific">Massilia soli</name>
    <dbReference type="NCBI Taxonomy" id="2792854"/>
    <lineage>
        <taxon>Bacteria</taxon>
        <taxon>Pseudomonadati</taxon>
        <taxon>Pseudomonadota</taxon>
        <taxon>Betaproteobacteria</taxon>
        <taxon>Burkholderiales</taxon>
        <taxon>Oxalobacteraceae</taxon>
        <taxon>Telluria group</taxon>
        <taxon>Massilia</taxon>
    </lineage>
</organism>
<evidence type="ECO:0000313" key="1">
    <source>
        <dbReference type="EMBL" id="MBZ2208504.1"/>
    </source>
</evidence>
<accession>A0ABS7SRD1</accession>
<dbReference type="Proteomes" id="UP000809349">
    <property type="component" value="Unassembled WGS sequence"/>
</dbReference>
<keyword evidence="2" id="KW-1185">Reference proteome</keyword>